<accession>A0A1E8DYF9</accession>
<name>A0A1E8DYF9_9GAMM</name>
<reference evidence="1 2" key="1">
    <citation type="submission" date="2016-10" db="EMBL/GenBank/DDBJ databases">
        <title>Genome of airborne Acinetobacter sp. 5-2Ac02 in the hospital environment: Species near to Acinetobacter towneri.</title>
        <authorList>
            <person name="Barbosa B."/>
            <person name="Fernandez-Garcia L."/>
            <person name="Gato E."/>
            <person name="Leao R."/>
            <person name="Albano R."/>
            <person name="Fernandez B."/>
            <person name="Fernandez-Cuenca F."/>
            <person name="Marques E."/>
            <person name="Tomas M."/>
        </authorList>
    </citation>
    <scope>NUCLEOTIDE SEQUENCE [LARGE SCALE GENOMIC DNA]</scope>
    <source>
        <strain evidence="1 2">5-2Ac02</strain>
    </source>
</reference>
<dbReference type="EMBL" id="MKQS01000049">
    <property type="protein sequence ID" value="OFE42435.1"/>
    <property type="molecule type" value="Genomic_DNA"/>
</dbReference>
<dbReference type="Proteomes" id="UP000186931">
    <property type="component" value="Unassembled WGS sequence"/>
</dbReference>
<organism evidence="1 2">
    <name type="scientific">Acinetobacter towneri</name>
    <dbReference type="NCBI Taxonomy" id="202956"/>
    <lineage>
        <taxon>Bacteria</taxon>
        <taxon>Pseudomonadati</taxon>
        <taxon>Pseudomonadota</taxon>
        <taxon>Gammaproteobacteria</taxon>
        <taxon>Moraxellales</taxon>
        <taxon>Moraxellaceae</taxon>
        <taxon>Acinetobacter</taxon>
    </lineage>
</organism>
<dbReference type="Gene3D" id="1.25.40.20">
    <property type="entry name" value="Ankyrin repeat-containing domain"/>
    <property type="match status" value="1"/>
</dbReference>
<proteinExistence type="predicted"/>
<protein>
    <submittedName>
        <fullName evidence="1">Uncharacterized protein</fullName>
    </submittedName>
</protein>
<evidence type="ECO:0000313" key="2">
    <source>
        <dbReference type="Proteomes" id="UP000186931"/>
    </source>
</evidence>
<dbReference type="SUPFAM" id="SSF48403">
    <property type="entry name" value="Ankyrin repeat"/>
    <property type="match status" value="1"/>
</dbReference>
<comment type="caution">
    <text evidence="1">The sequence shown here is derived from an EMBL/GenBank/DDBJ whole genome shotgun (WGS) entry which is preliminary data.</text>
</comment>
<dbReference type="AlphaFoldDB" id="A0A1E8DYF9"/>
<evidence type="ECO:0000313" key="1">
    <source>
        <dbReference type="EMBL" id="OFE42435.1"/>
    </source>
</evidence>
<dbReference type="eggNOG" id="COG0666">
    <property type="taxonomic scope" value="Bacteria"/>
</dbReference>
<sequence>MLTAQQQVLVQAIEELDLAQVQRLLADGLDPNFMDAEKGPVISVWSDGLFQWWEKVCEAYEAGQPLTEQQKQQDLQVHLDILDALIQAKVNLHLWDAEEIYGPLWDAASAACVPAVQRLLDEKVDPNSKDEDGLTILSSISDLLFDCDFDEIHWSDALPEEQQTLELLRRYGAKMSKELA</sequence>
<gene>
    <name evidence="1" type="ORF">BJN41_06225</name>
</gene>
<dbReference type="RefSeq" id="WP_070155834.1">
    <property type="nucleotide sequence ID" value="NZ_MKQS01000049.1"/>
</dbReference>
<dbReference type="STRING" id="202956.BJN41_06225"/>
<dbReference type="InterPro" id="IPR036770">
    <property type="entry name" value="Ankyrin_rpt-contain_sf"/>
</dbReference>